<comment type="caution">
    <text evidence="1">The sequence shown here is derived from an EMBL/GenBank/DDBJ whole genome shotgun (WGS) entry which is preliminary data.</text>
</comment>
<reference evidence="2" key="1">
    <citation type="journal article" date="2019" name="Int. J. Syst. Evol. Microbiol.">
        <title>The Global Catalogue of Microorganisms (GCM) 10K type strain sequencing project: providing services to taxonomists for standard genome sequencing and annotation.</title>
        <authorList>
            <consortium name="The Broad Institute Genomics Platform"/>
            <consortium name="The Broad Institute Genome Sequencing Center for Infectious Disease"/>
            <person name="Wu L."/>
            <person name="Ma J."/>
        </authorList>
    </citation>
    <scope>NUCLEOTIDE SEQUENCE [LARGE SCALE GENOMIC DNA]</scope>
    <source>
        <strain evidence="2">CCUG 39402</strain>
    </source>
</reference>
<gene>
    <name evidence="1" type="ORF">ACFQND_01440</name>
</gene>
<sequence>MAAGRKTGGRQKGTPNRATQEIAELLATLECDPVAGMVVIAKDERNPVELRGRMLSELANYVHAKKRATEIKGDDNKRVTFIFQPFAQGPDAV</sequence>
<proteinExistence type="predicted"/>
<name>A0ABW1TT28_9BURK</name>
<organism evidence="1 2">
    <name type="scientific">Polaromonas aquatica</name>
    <dbReference type="NCBI Taxonomy" id="332657"/>
    <lineage>
        <taxon>Bacteria</taxon>
        <taxon>Pseudomonadati</taxon>
        <taxon>Pseudomonadota</taxon>
        <taxon>Betaproteobacteria</taxon>
        <taxon>Burkholderiales</taxon>
        <taxon>Comamonadaceae</taxon>
        <taxon>Polaromonas</taxon>
    </lineage>
</organism>
<dbReference type="EMBL" id="JBHSRS010000002">
    <property type="protein sequence ID" value="MFC6279902.1"/>
    <property type="molecule type" value="Genomic_DNA"/>
</dbReference>
<dbReference type="RefSeq" id="WP_371435514.1">
    <property type="nucleotide sequence ID" value="NZ_JBHSRS010000002.1"/>
</dbReference>
<protein>
    <submittedName>
        <fullName evidence="1">Uncharacterized protein</fullName>
    </submittedName>
</protein>
<evidence type="ECO:0000313" key="2">
    <source>
        <dbReference type="Proteomes" id="UP001596270"/>
    </source>
</evidence>
<evidence type="ECO:0000313" key="1">
    <source>
        <dbReference type="EMBL" id="MFC6279902.1"/>
    </source>
</evidence>
<dbReference type="Proteomes" id="UP001596270">
    <property type="component" value="Unassembled WGS sequence"/>
</dbReference>
<keyword evidence="2" id="KW-1185">Reference proteome</keyword>
<accession>A0ABW1TT28</accession>